<accession>A0ACC1R292</accession>
<protein>
    <submittedName>
        <fullName evidence="1">Uncharacterized protein</fullName>
    </submittedName>
</protein>
<sequence>MPVAADLQLGNLLGNDSDNIQWIETFVSYTTSFDKDTKVFPALTLALLKPEIRACGFFWCAHVYDRVSVVNGKPLSANPSASYPLLPLLDVDGKPATAQTPEGGADILAVSAAAKDEFPGMPSFQVNQNAAISLASFLAYVLDVAQCSGDDAFDAFPEKPHGMLGQDNPVVQGQNVTERFEVIAEQMTAEIRTSGGSMHMLGHAFAPETYVKVQWWWLTLSMVHLVGASVLLCFIAFRRVAPVFKSEIWPFILYPVQGLYGGEKEQPRDLVEAREVREQTTVRLGEGRALLTAATTTVPVPSQ</sequence>
<reference evidence="1" key="1">
    <citation type="submission" date="2022-07" db="EMBL/GenBank/DDBJ databases">
        <title>Genome Sequence of Lecanicillium saksenae.</title>
        <authorList>
            <person name="Buettner E."/>
        </authorList>
    </citation>
    <scope>NUCLEOTIDE SEQUENCE</scope>
    <source>
        <strain evidence="1">VT-O1</strain>
    </source>
</reference>
<comment type="caution">
    <text evidence="1">The sequence shown here is derived from an EMBL/GenBank/DDBJ whole genome shotgun (WGS) entry which is preliminary data.</text>
</comment>
<dbReference type="EMBL" id="JANAKD010000167">
    <property type="protein sequence ID" value="KAJ3496708.1"/>
    <property type="molecule type" value="Genomic_DNA"/>
</dbReference>
<name>A0ACC1R292_9HYPO</name>
<evidence type="ECO:0000313" key="2">
    <source>
        <dbReference type="Proteomes" id="UP001148737"/>
    </source>
</evidence>
<evidence type="ECO:0000313" key="1">
    <source>
        <dbReference type="EMBL" id="KAJ3496708.1"/>
    </source>
</evidence>
<keyword evidence="2" id="KW-1185">Reference proteome</keyword>
<dbReference type="Proteomes" id="UP001148737">
    <property type="component" value="Unassembled WGS sequence"/>
</dbReference>
<organism evidence="1 2">
    <name type="scientific">Lecanicillium saksenae</name>
    <dbReference type="NCBI Taxonomy" id="468837"/>
    <lineage>
        <taxon>Eukaryota</taxon>
        <taxon>Fungi</taxon>
        <taxon>Dikarya</taxon>
        <taxon>Ascomycota</taxon>
        <taxon>Pezizomycotina</taxon>
        <taxon>Sordariomycetes</taxon>
        <taxon>Hypocreomycetidae</taxon>
        <taxon>Hypocreales</taxon>
        <taxon>Cordycipitaceae</taxon>
        <taxon>Lecanicillium</taxon>
    </lineage>
</organism>
<proteinExistence type="predicted"/>
<gene>
    <name evidence="1" type="ORF">NLG97_g2462</name>
</gene>